<accession>A0A8A4TIE0</accession>
<keyword evidence="2" id="KW-1185">Reference proteome</keyword>
<dbReference type="AlphaFoldDB" id="A0A8A4TIE0"/>
<sequence>MILRFSHDGLRLFPRSRGWSRILQLLTLAMMALVALPAAAQQKEGFFRDVLINSGYGLGSGSPRDIAVAEGYSVQSMATPFQHQIPEQNAFLGGSSIDTNGGLLYPDGSPRFALAYSTGGDAHVFWTNSSGHNHWDTFYWNGGSYGGSCAGAFLTDSGYMNIFSGDVLPTAALGSHVPEDHTLPSDSPLLQYDQFDGLTSFSGIDHQGGAYIRNPGDGGVPSDAEVLLRYASPGFPGYQLPSVWAHQDTIGGAPSSGRQVVTGSHPEWTTSGEMGHRIAAAMIHYAIDGNLTPTVKHQLQNNQTLSIVQDTNPHRPEPVHNRFTKIGDKQYHHFKVEVPANHGGFLTIDLDERLDVNDNHAYHLNLYARQGNDLAFDSNTQHKNVIATGSKSLCIPLPEGASTWHVSVECATTVEPLPGGRGYSGPTHVLNGVGYDIRASWNGTTQSLSLVQPDGDIFESGQTVPISWDHQGLDTALVALSLTYPSGAEILLAEGIPAANQSFSWDIPANAAQGVYTVEITTRICGQTVSDQAWLTVEDDLPAEGYLDLTDATNICYGDGLEFRVDWETNLEAGTILLETYINGHLHTSDLVPNTGSYQRSFYYRFIVTSAEVRIGSASVGDSFAVDHTPGSCKSSLGR</sequence>
<dbReference type="RefSeq" id="WP_237379439.1">
    <property type="nucleotide sequence ID" value="NZ_CP071793.1"/>
</dbReference>
<gene>
    <name evidence="1" type="ORF">J3U87_29855</name>
</gene>
<organism evidence="1 2">
    <name type="scientific">Sulfidibacter corallicola</name>
    <dbReference type="NCBI Taxonomy" id="2818388"/>
    <lineage>
        <taxon>Bacteria</taxon>
        <taxon>Pseudomonadati</taxon>
        <taxon>Acidobacteriota</taxon>
        <taxon>Holophagae</taxon>
        <taxon>Acanthopleuribacterales</taxon>
        <taxon>Acanthopleuribacteraceae</taxon>
        <taxon>Sulfidibacter</taxon>
    </lineage>
</organism>
<name>A0A8A4TIE0_SULCO</name>
<proteinExistence type="predicted"/>
<dbReference type="KEGG" id="scor:J3U87_29855"/>
<evidence type="ECO:0000313" key="1">
    <source>
        <dbReference type="EMBL" id="QTD49809.1"/>
    </source>
</evidence>
<dbReference type="Proteomes" id="UP000663929">
    <property type="component" value="Chromosome"/>
</dbReference>
<reference evidence="1" key="1">
    <citation type="submission" date="2021-03" db="EMBL/GenBank/DDBJ databases">
        <title>Acanthopleuribacteraceae sp. M133.</title>
        <authorList>
            <person name="Wang G."/>
        </authorList>
    </citation>
    <scope>NUCLEOTIDE SEQUENCE</scope>
    <source>
        <strain evidence="1">M133</strain>
    </source>
</reference>
<dbReference type="EMBL" id="CP071793">
    <property type="protein sequence ID" value="QTD49809.1"/>
    <property type="molecule type" value="Genomic_DNA"/>
</dbReference>
<evidence type="ECO:0000313" key="2">
    <source>
        <dbReference type="Proteomes" id="UP000663929"/>
    </source>
</evidence>
<protein>
    <submittedName>
        <fullName evidence="1">Uncharacterized protein</fullName>
    </submittedName>
</protein>